<dbReference type="InterPro" id="IPR011047">
    <property type="entry name" value="Quinoprotein_ADH-like_sf"/>
</dbReference>
<keyword evidence="7" id="KW-1185">Reference proteome</keyword>
<dbReference type="InterPro" id="IPR001680">
    <property type="entry name" value="WD40_rpt"/>
</dbReference>
<dbReference type="Gene3D" id="2.130.10.10">
    <property type="entry name" value="YVTN repeat-like/Quinoprotein amine dehydrogenase"/>
    <property type="match status" value="1"/>
</dbReference>
<name>A0A9X0CM96_9CNID</name>
<evidence type="ECO:0000313" key="7">
    <source>
        <dbReference type="Proteomes" id="UP001163046"/>
    </source>
</evidence>
<dbReference type="PANTHER" id="PTHR22889">
    <property type="entry name" value="WD REPEAT-CONTAINING PROTEIN 89"/>
    <property type="match status" value="1"/>
</dbReference>
<feature type="repeat" description="WD" evidence="4">
    <location>
        <begin position="271"/>
        <end position="312"/>
    </location>
</feature>
<evidence type="ECO:0000256" key="2">
    <source>
        <dbReference type="ARBA" id="ARBA00022574"/>
    </source>
</evidence>
<evidence type="ECO:0000256" key="3">
    <source>
        <dbReference type="ARBA" id="ARBA00022737"/>
    </source>
</evidence>
<evidence type="ECO:0000256" key="4">
    <source>
        <dbReference type="PROSITE-ProRule" id="PRU00221"/>
    </source>
</evidence>
<gene>
    <name evidence="6" type="primary">WDR89_2</name>
    <name evidence="6" type="ORF">OS493_015733</name>
</gene>
<dbReference type="Proteomes" id="UP001163046">
    <property type="component" value="Unassembled WGS sequence"/>
</dbReference>
<dbReference type="SUPFAM" id="SSF50998">
    <property type="entry name" value="Quinoprotein alcohol dehydrogenase-like"/>
    <property type="match status" value="1"/>
</dbReference>
<accession>A0A9X0CM96</accession>
<keyword evidence="2 4" id="KW-0853">WD repeat</keyword>
<organism evidence="6 7">
    <name type="scientific">Desmophyllum pertusum</name>
    <dbReference type="NCBI Taxonomy" id="174260"/>
    <lineage>
        <taxon>Eukaryota</taxon>
        <taxon>Metazoa</taxon>
        <taxon>Cnidaria</taxon>
        <taxon>Anthozoa</taxon>
        <taxon>Hexacorallia</taxon>
        <taxon>Scleractinia</taxon>
        <taxon>Caryophylliina</taxon>
        <taxon>Caryophylliidae</taxon>
        <taxon>Desmophyllum</taxon>
    </lineage>
</organism>
<feature type="compositionally biased region" description="Basic and acidic residues" evidence="5">
    <location>
        <begin position="329"/>
        <end position="341"/>
    </location>
</feature>
<dbReference type="InterPro" id="IPR015943">
    <property type="entry name" value="WD40/YVTN_repeat-like_dom_sf"/>
</dbReference>
<dbReference type="AlphaFoldDB" id="A0A9X0CM96"/>
<protein>
    <recommendedName>
        <fullName evidence="1">WD repeat-containing protein 89</fullName>
    </recommendedName>
</protein>
<sequence>MGMAYHSKKVLIEFKSGLGFVRCFGDCGVLFTRQYKTRTGPHGSIKLFNMDTLLYVGDFKVIGTQGRLYKSPVYRILSPNNCSFSSCGLNCSDEIIAGATEPYGEDVCLYLWDIRQLNAEKLLQTHMELYTDSHNRWLDLLFDVSKGGEDDALDSVLNTGSSVSQIGYFGSKSTDLYCLTHIETLQLWDTTEVLKTEGTQQIQCTCNKVAGPEFVGKKTADFTNPRKENGSGDPLDYLIDCMYHPIKDQLGRLHLFHIKDLAELKPVCPLMGGHTATVRCLQWDHKSETLLTGGEDSIISCWKSAKPQSSYTGKAVSGAMDKRKLHGSKPYEKPASDRTET</sequence>
<dbReference type="Pfam" id="PF00400">
    <property type="entry name" value="WD40"/>
    <property type="match status" value="1"/>
</dbReference>
<dbReference type="SMART" id="SM00320">
    <property type="entry name" value="WD40"/>
    <property type="match status" value="1"/>
</dbReference>
<dbReference type="PROSITE" id="PS50082">
    <property type="entry name" value="WD_REPEATS_2"/>
    <property type="match status" value="1"/>
</dbReference>
<keyword evidence="3" id="KW-0677">Repeat</keyword>
<dbReference type="EMBL" id="MU827309">
    <property type="protein sequence ID" value="KAJ7360624.1"/>
    <property type="molecule type" value="Genomic_DNA"/>
</dbReference>
<feature type="region of interest" description="Disordered" evidence="5">
    <location>
        <begin position="307"/>
        <end position="341"/>
    </location>
</feature>
<reference evidence="6" key="1">
    <citation type="submission" date="2023-01" db="EMBL/GenBank/DDBJ databases">
        <title>Genome assembly of the deep-sea coral Lophelia pertusa.</title>
        <authorList>
            <person name="Herrera S."/>
            <person name="Cordes E."/>
        </authorList>
    </citation>
    <scope>NUCLEOTIDE SEQUENCE</scope>
    <source>
        <strain evidence="6">USNM1676648</strain>
        <tissue evidence="6">Polyp</tissue>
    </source>
</reference>
<evidence type="ECO:0000256" key="1">
    <source>
        <dbReference type="ARBA" id="ARBA00021125"/>
    </source>
</evidence>
<proteinExistence type="predicted"/>
<evidence type="ECO:0000256" key="5">
    <source>
        <dbReference type="SAM" id="MobiDB-lite"/>
    </source>
</evidence>
<dbReference type="InterPro" id="IPR039328">
    <property type="entry name" value="WDR89"/>
</dbReference>
<evidence type="ECO:0000313" key="6">
    <source>
        <dbReference type="EMBL" id="KAJ7360624.1"/>
    </source>
</evidence>
<comment type="caution">
    <text evidence="6">The sequence shown here is derived from an EMBL/GenBank/DDBJ whole genome shotgun (WGS) entry which is preliminary data.</text>
</comment>
<dbReference type="OrthoDB" id="25131at2759"/>
<dbReference type="PROSITE" id="PS50294">
    <property type="entry name" value="WD_REPEATS_REGION"/>
    <property type="match status" value="1"/>
</dbReference>
<dbReference type="PANTHER" id="PTHR22889:SF0">
    <property type="entry name" value="WD REPEAT-CONTAINING PROTEIN 89"/>
    <property type="match status" value="1"/>
</dbReference>